<dbReference type="InterPro" id="IPR000551">
    <property type="entry name" value="MerR-type_HTH_dom"/>
</dbReference>
<dbReference type="Proteomes" id="UP000054703">
    <property type="component" value="Unassembled WGS sequence"/>
</dbReference>
<gene>
    <name evidence="3" type="ORF">Lsan_2586</name>
</gene>
<dbReference type="SMART" id="SM00422">
    <property type="entry name" value="HTH_MERR"/>
    <property type="match status" value="1"/>
</dbReference>
<dbReference type="SUPFAM" id="SSF46955">
    <property type="entry name" value="Putative DNA-binding domain"/>
    <property type="match status" value="1"/>
</dbReference>
<comment type="caution">
    <text evidence="3">The sequence shown here is derived from an EMBL/GenBank/DDBJ whole genome shotgun (WGS) entry which is preliminary data.</text>
</comment>
<dbReference type="PANTHER" id="PTHR30204:SF96">
    <property type="entry name" value="CHROMOSOME-ANCHORING PROTEIN RACA"/>
    <property type="match status" value="1"/>
</dbReference>
<dbReference type="PATRIC" id="fig|45074.5.peg.2784"/>
<dbReference type="Pfam" id="PF13411">
    <property type="entry name" value="MerR_1"/>
    <property type="match status" value="1"/>
</dbReference>
<dbReference type="PROSITE" id="PS50937">
    <property type="entry name" value="HTH_MERR_2"/>
    <property type="match status" value="1"/>
</dbReference>
<dbReference type="RefSeq" id="WP_058514658.1">
    <property type="nucleotide sequence ID" value="NZ_CAAAIH010000032.1"/>
</dbReference>
<dbReference type="GO" id="GO:0003677">
    <property type="term" value="F:DNA binding"/>
    <property type="evidence" value="ECO:0007669"/>
    <property type="project" value="UniProtKB-KW"/>
</dbReference>
<dbReference type="InterPro" id="IPR009061">
    <property type="entry name" value="DNA-bd_dom_put_sf"/>
</dbReference>
<dbReference type="CDD" id="cd01106">
    <property type="entry name" value="HTH_TipAL-Mta"/>
    <property type="match status" value="1"/>
</dbReference>
<evidence type="ECO:0000256" key="1">
    <source>
        <dbReference type="ARBA" id="ARBA00023125"/>
    </source>
</evidence>
<dbReference type="InterPro" id="IPR047057">
    <property type="entry name" value="MerR_fam"/>
</dbReference>
<evidence type="ECO:0000259" key="2">
    <source>
        <dbReference type="PROSITE" id="PS50937"/>
    </source>
</evidence>
<feature type="domain" description="HTH merR-type" evidence="2">
    <location>
        <begin position="1"/>
        <end position="72"/>
    </location>
</feature>
<dbReference type="GO" id="GO:0003700">
    <property type="term" value="F:DNA-binding transcription factor activity"/>
    <property type="evidence" value="ECO:0007669"/>
    <property type="project" value="InterPro"/>
</dbReference>
<organism evidence="3 4">
    <name type="scientific">Legionella santicrucis</name>
    <dbReference type="NCBI Taxonomy" id="45074"/>
    <lineage>
        <taxon>Bacteria</taxon>
        <taxon>Pseudomonadati</taxon>
        <taxon>Pseudomonadota</taxon>
        <taxon>Gammaproteobacteria</taxon>
        <taxon>Legionellales</taxon>
        <taxon>Legionellaceae</taxon>
        <taxon>Legionella</taxon>
    </lineage>
</organism>
<evidence type="ECO:0000313" key="3">
    <source>
        <dbReference type="EMBL" id="KTD56964.1"/>
    </source>
</evidence>
<dbReference type="STRING" id="45074.Lsan_2586"/>
<protein>
    <submittedName>
        <fullName evidence="3">MerR family transcriptional regulator</fullName>
    </submittedName>
</protein>
<name>A0A0W0YJT0_9GAMM</name>
<proteinExistence type="predicted"/>
<keyword evidence="1" id="KW-0238">DNA-binding</keyword>
<keyword evidence="4" id="KW-1185">Reference proteome</keyword>
<dbReference type="Gene3D" id="1.10.1660.10">
    <property type="match status" value="1"/>
</dbReference>
<dbReference type="OrthoDB" id="9808480at2"/>
<sequence>MTQWFVKNLSELTGVSVQTLHHYDRISLLKPSLRQANGYRVYSEQDLLKLQQIIALKFVGFELGKIKLLLNEPGDTFEHFKAQAQMLESKAKTLLNGAKTLRKIASKGKGTVIPWETLIQLIEMYRINTELQQSWEREIFTPEELKQYADFKTKTDASKQKILFEKNWMKLVEEIRSHLSVSPDSEAGIHLGEKCMRIANKFYGKKHAHFRTKKFEKGLVKGLGLKEMNLTPKMVAWLKQSIDAYWRLRFHDLLNGAGNMSFEDLVKRWNKALEERCGEDLEHQKRVFDMLLNDEKLDLEAKRRIKNLIE</sequence>
<dbReference type="EMBL" id="LNYU01000078">
    <property type="protein sequence ID" value="KTD56964.1"/>
    <property type="molecule type" value="Genomic_DNA"/>
</dbReference>
<evidence type="ECO:0000313" key="4">
    <source>
        <dbReference type="Proteomes" id="UP000054703"/>
    </source>
</evidence>
<dbReference type="PANTHER" id="PTHR30204">
    <property type="entry name" value="REDOX-CYCLING DRUG-SENSING TRANSCRIPTIONAL ACTIVATOR SOXR"/>
    <property type="match status" value="1"/>
</dbReference>
<accession>A0A0W0YJT0</accession>
<dbReference type="AlphaFoldDB" id="A0A0W0YJT0"/>
<reference evidence="3 4" key="1">
    <citation type="submission" date="2015-11" db="EMBL/GenBank/DDBJ databases">
        <title>Genomic analysis of 38 Legionella species identifies large and diverse effector repertoires.</title>
        <authorList>
            <person name="Burstein D."/>
            <person name="Amaro F."/>
            <person name="Zusman T."/>
            <person name="Lifshitz Z."/>
            <person name="Cohen O."/>
            <person name="Gilbert J.A."/>
            <person name="Pupko T."/>
            <person name="Shuman H.A."/>
            <person name="Segal G."/>
        </authorList>
    </citation>
    <scope>NUCLEOTIDE SEQUENCE [LARGE SCALE GENOMIC DNA]</scope>
    <source>
        <strain evidence="3 4">SC-63-C7</strain>
    </source>
</reference>